<dbReference type="EMBL" id="MJEH01000055">
    <property type="protein sequence ID" value="OEH91677.1"/>
    <property type="molecule type" value="Genomic_DNA"/>
</dbReference>
<dbReference type="Proteomes" id="UP000095209">
    <property type="component" value="Unassembled WGS sequence"/>
</dbReference>
<proteinExistence type="predicted"/>
<accession>A0A1E5LC82</accession>
<gene>
    <name evidence="1" type="ORF">BFG57_04090</name>
</gene>
<evidence type="ECO:0000313" key="2">
    <source>
        <dbReference type="Proteomes" id="UP000095209"/>
    </source>
</evidence>
<keyword evidence="2" id="KW-1185">Reference proteome</keyword>
<comment type="caution">
    <text evidence="1">The sequence shown here is derived from an EMBL/GenBank/DDBJ whole genome shotgun (WGS) entry which is preliminary data.</text>
</comment>
<organism evidence="1 2">
    <name type="scientific">Bacillus solimangrovi</name>
    <dbReference type="NCBI Taxonomy" id="1305675"/>
    <lineage>
        <taxon>Bacteria</taxon>
        <taxon>Bacillati</taxon>
        <taxon>Bacillota</taxon>
        <taxon>Bacilli</taxon>
        <taxon>Bacillales</taxon>
        <taxon>Bacillaceae</taxon>
        <taxon>Bacillus</taxon>
    </lineage>
</organism>
<sequence>MPHHDNHKKLKDYVKEHMLNYVMVELKDGKTIDGIIEEIDGEHVYLLVPAGDEEQAENNAGNGNGNDRQFGFGPGFGYGGFGPGFGYGFGGYGFPGRFRYFRRRRFPFYGIRRFYPPYFY</sequence>
<reference evidence="1 2" key="1">
    <citation type="submission" date="2016-08" db="EMBL/GenBank/DDBJ databases">
        <title>Genome of Bacillus solimangrovi GH2-4.</title>
        <authorList>
            <person name="Lim S."/>
            <person name="Kim B.-C."/>
        </authorList>
    </citation>
    <scope>NUCLEOTIDE SEQUENCE [LARGE SCALE GENOMIC DNA]</scope>
    <source>
        <strain evidence="1 2">GH2-4</strain>
    </source>
</reference>
<evidence type="ECO:0000313" key="1">
    <source>
        <dbReference type="EMBL" id="OEH91677.1"/>
    </source>
</evidence>
<dbReference type="AlphaFoldDB" id="A0A1E5LC82"/>
<name>A0A1E5LC82_9BACI</name>
<dbReference type="STRING" id="1305675.BFG57_04090"/>
<protein>
    <submittedName>
        <fullName evidence="1">Uncharacterized protein</fullName>
    </submittedName>
</protein>